<dbReference type="InterPro" id="IPR036513">
    <property type="entry name" value="STAS_dom_sf"/>
</dbReference>
<protein>
    <submittedName>
        <fullName evidence="1">Uncharacterized protein</fullName>
    </submittedName>
</protein>
<dbReference type="EMBL" id="BMMS01000001">
    <property type="protein sequence ID" value="GGO80639.1"/>
    <property type="molecule type" value="Genomic_DNA"/>
</dbReference>
<dbReference type="RefSeq" id="WP_189129586.1">
    <property type="nucleotide sequence ID" value="NZ_BMMS01000001.1"/>
</dbReference>
<keyword evidence="2" id="KW-1185">Reference proteome</keyword>
<proteinExistence type="predicted"/>
<reference evidence="1" key="2">
    <citation type="submission" date="2020-09" db="EMBL/GenBank/DDBJ databases">
        <authorList>
            <person name="Sun Q."/>
            <person name="Zhou Y."/>
        </authorList>
    </citation>
    <scope>NUCLEOTIDE SEQUENCE</scope>
    <source>
        <strain evidence="1">CGMCC 4.7201</strain>
    </source>
</reference>
<dbReference type="Proteomes" id="UP000641932">
    <property type="component" value="Unassembled WGS sequence"/>
</dbReference>
<accession>A0A918DST9</accession>
<name>A0A918DST9_9ACTN</name>
<gene>
    <name evidence="1" type="ORF">GCM10012280_03030</name>
</gene>
<evidence type="ECO:0000313" key="2">
    <source>
        <dbReference type="Proteomes" id="UP000641932"/>
    </source>
</evidence>
<dbReference type="AlphaFoldDB" id="A0A918DST9"/>
<reference evidence="1" key="1">
    <citation type="journal article" date="2014" name="Int. J. Syst. Evol. Microbiol.">
        <title>Complete genome sequence of Corynebacterium casei LMG S-19264T (=DSM 44701T), isolated from a smear-ripened cheese.</title>
        <authorList>
            <consortium name="US DOE Joint Genome Institute (JGI-PGF)"/>
            <person name="Walter F."/>
            <person name="Albersmeier A."/>
            <person name="Kalinowski J."/>
            <person name="Ruckert C."/>
        </authorList>
    </citation>
    <scope>NUCLEOTIDE SEQUENCE</scope>
    <source>
        <strain evidence="1">CGMCC 4.7201</strain>
    </source>
</reference>
<evidence type="ECO:0000313" key="1">
    <source>
        <dbReference type="EMBL" id="GGO80639.1"/>
    </source>
</evidence>
<organism evidence="1 2">
    <name type="scientific">Wenjunlia tyrosinilytica</name>
    <dbReference type="NCBI Taxonomy" id="1544741"/>
    <lineage>
        <taxon>Bacteria</taxon>
        <taxon>Bacillati</taxon>
        <taxon>Actinomycetota</taxon>
        <taxon>Actinomycetes</taxon>
        <taxon>Kitasatosporales</taxon>
        <taxon>Streptomycetaceae</taxon>
        <taxon>Wenjunlia</taxon>
    </lineage>
</organism>
<dbReference type="Gene3D" id="3.30.750.24">
    <property type="entry name" value="STAS domain"/>
    <property type="match status" value="1"/>
</dbReference>
<sequence>MRIDFQALGLESVEGGAARARLQELACSNAVQVREQLLILLNRGARDVIVDLTDCAVVCECCGVPALIRANRRARALGARLGIAVPEESPTRQALERASRSEPFPLTIVPVAPVGPPPVKAPLAAA</sequence>
<comment type="caution">
    <text evidence="1">The sequence shown here is derived from an EMBL/GenBank/DDBJ whole genome shotgun (WGS) entry which is preliminary data.</text>
</comment>